<protein>
    <submittedName>
        <fullName evidence="2">Uncharacterized protein</fullName>
    </submittedName>
</protein>
<keyword evidence="1" id="KW-1133">Transmembrane helix</keyword>
<dbReference type="RefSeq" id="WP_306763520.1">
    <property type="nucleotide sequence ID" value="NZ_CP118224.1"/>
</dbReference>
<accession>A0AA50KSQ7</accession>
<proteinExistence type="predicted"/>
<dbReference type="KEGG" id="ope:PU634_07975"/>
<feature type="transmembrane region" description="Helical" evidence="1">
    <location>
        <begin position="25"/>
        <end position="46"/>
    </location>
</feature>
<evidence type="ECO:0000313" key="3">
    <source>
        <dbReference type="Proteomes" id="UP001223802"/>
    </source>
</evidence>
<evidence type="ECO:0000313" key="2">
    <source>
        <dbReference type="EMBL" id="WMC12287.1"/>
    </source>
</evidence>
<keyword evidence="3" id="KW-1185">Reference proteome</keyword>
<name>A0AA50KSQ7_9GAMM</name>
<organism evidence="2 3">
    <name type="scientific">Oceanimonas pelagia</name>
    <dbReference type="NCBI Taxonomy" id="3028314"/>
    <lineage>
        <taxon>Bacteria</taxon>
        <taxon>Pseudomonadati</taxon>
        <taxon>Pseudomonadota</taxon>
        <taxon>Gammaproteobacteria</taxon>
        <taxon>Aeromonadales</taxon>
        <taxon>Aeromonadaceae</taxon>
        <taxon>Oceanimonas</taxon>
    </lineage>
</organism>
<gene>
    <name evidence="2" type="ORF">PU634_07975</name>
</gene>
<dbReference type="AlphaFoldDB" id="A0AA50KSQ7"/>
<evidence type="ECO:0000256" key="1">
    <source>
        <dbReference type="SAM" id="Phobius"/>
    </source>
</evidence>
<keyword evidence="1" id="KW-0472">Membrane</keyword>
<reference evidence="2 3" key="1">
    <citation type="submission" date="2023-02" db="EMBL/GenBank/DDBJ databases">
        <title>Complete genome sequence of a novel bacterium Oceanimonas sp. NTOU-MSR1 isolated from marine coast sediment.</title>
        <authorList>
            <person name="Yang H.-T."/>
            <person name="Chen Y.-L."/>
            <person name="Ho Y.-N."/>
        </authorList>
    </citation>
    <scope>NUCLEOTIDE SEQUENCE [LARGE SCALE GENOMIC DNA]</scope>
    <source>
        <strain evidence="2 3">NTOU-MSR1</strain>
    </source>
</reference>
<keyword evidence="1" id="KW-0812">Transmembrane</keyword>
<dbReference type="EMBL" id="CP118224">
    <property type="protein sequence ID" value="WMC12287.1"/>
    <property type="molecule type" value="Genomic_DNA"/>
</dbReference>
<sequence length="202" mass="22548">MTMQRLTVPQLLQQPLEYVLQPPAFRFYATQGAVLLASLTAVIWSLLDGRQGFELMHYVGLVFGGVLLLVSLWPASWSRQRLINLAFDADRLYLVNGHSRQAVSLPRERVKAVNKGKLPGHDGAIIAFTLDLELSEQELAQVHQTLATQAEERFALGENRYRFGFVANWQPRRKLLAAVGVLAPAVAPVVLTDEGEDDDRDD</sequence>
<dbReference type="Proteomes" id="UP001223802">
    <property type="component" value="Chromosome"/>
</dbReference>
<feature type="transmembrane region" description="Helical" evidence="1">
    <location>
        <begin position="58"/>
        <end position="77"/>
    </location>
</feature>